<dbReference type="RefSeq" id="WP_322413253.1">
    <property type="nucleotide sequence ID" value="NZ_WNVG01001011.1"/>
</dbReference>
<dbReference type="InterPro" id="IPR036291">
    <property type="entry name" value="NAD(P)-bd_dom_sf"/>
</dbReference>
<feature type="non-terminal residue" evidence="3">
    <location>
        <position position="1"/>
    </location>
</feature>
<dbReference type="Gene3D" id="3.40.50.720">
    <property type="entry name" value="NAD(P)-binding Rossmann-like Domain"/>
    <property type="match status" value="1"/>
</dbReference>
<dbReference type="PANTHER" id="PTHR43639:SF1">
    <property type="entry name" value="SHORT-CHAIN DEHYDROGENASE_REDUCTASE FAMILY PROTEIN"/>
    <property type="match status" value="1"/>
</dbReference>
<dbReference type="GO" id="GO:0016491">
    <property type="term" value="F:oxidoreductase activity"/>
    <property type="evidence" value="ECO:0007669"/>
    <property type="project" value="UniProtKB-KW"/>
</dbReference>
<sequence>AAICQLTKNLALELSPNIRVNCVAPSYIDTPMTRRDKEKDAVRNALVANYPLKRIGYVEDTTNAILFLLSEKSSFITGEILRVSGGGHLR</sequence>
<reference evidence="3" key="1">
    <citation type="submission" date="2019-11" db="EMBL/GenBank/DDBJ databases">
        <title>Characterization of Clostridium perfringens isolates from swine manure treated agricultural soils.</title>
        <authorList>
            <person name="Wushke S.T."/>
        </authorList>
    </citation>
    <scope>NUCLEOTIDE SEQUENCE</scope>
    <source>
        <strain evidence="3">X15</strain>
    </source>
</reference>
<name>A0AAW9IXG3_CLOPF</name>
<keyword evidence="2" id="KW-0560">Oxidoreductase</keyword>
<evidence type="ECO:0000313" key="4">
    <source>
        <dbReference type="Proteomes" id="UP001289066"/>
    </source>
</evidence>
<evidence type="ECO:0000256" key="2">
    <source>
        <dbReference type="ARBA" id="ARBA00023002"/>
    </source>
</evidence>
<comment type="similarity">
    <text evidence="1">Belongs to the short-chain dehydrogenases/reductases (SDR) family.</text>
</comment>
<evidence type="ECO:0000256" key="1">
    <source>
        <dbReference type="ARBA" id="ARBA00006484"/>
    </source>
</evidence>
<comment type="caution">
    <text evidence="3">The sequence shown here is derived from an EMBL/GenBank/DDBJ whole genome shotgun (WGS) entry which is preliminary data.</text>
</comment>
<protein>
    <submittedName>
        <fullName evidence="3">SDR family oxidoreductase</fullName>
    </submittedName>
</protein>
<evidence type="ECO:0000313" key="3">
    <source>
        <dbReference type="EMBL" id="MDZ5034873.1"/>
    </source>
</evidence>
<gene>
    <name evidence="3" type="ORF">GNF81_19475</name>
</gene>
<dbReference type="Pfam" id="PF13561">
    <property type="entry name" value="adh_short_C2"/>
    <property type="match status" value="1"/>
</dbReference>
<accession>A0AAW9IXG3</accession>
<dbReference type="InterPro" id="IPR002347">
    <property type="entry name" value="SDR_fam"/>
</dbReference>
<dbReference type="PRINTS" id="PR00081">
    <property type="entry name" value="GDHRDH"/>
</dbReference>
<dbReference type="EMBL" id="WNVG01001011">
    <property type="protein sequence ID" value="MDZ5034873.1"/>
    <property type="molecule type" value="Genomic_DNA"/>
</dbReference>
<proteinExistence type="inferred from homology"/>
<dbReference type="SUPFAM" id="SSF51735">
    <property type="entry name" value="NAD(P)-binding Rossmann-fold domains"/>
    <property type="match status" value="1"/>
</dbReference>
<dbReference type="Proteomes" id="UP001289066">
    <property type="component" value="Unassembled WGS sequence"/>
</dbReference>
<dbReference type="PANTHER" id="PTHR43639">
    <property type="entry name" value="OXIDOREDUCTASE, SHORT-CHAIN DEHYDROGENASE/REDUCTASE FAMILY (AFU_ORTHOLOGUE AFUA_5G02870)"/>
    <property type="match status" value="1"/>
</dbReference>
<organism evidence="3 4">
    <name type="scientific">Clostridium perfringens</name>
    <dbReference type="NCBI Taxonomy" id="1502"/>
    <lineage>
        <taxon>Bacteria</taxon>
        <taxon>Bacillati</taxon>
        <taxon>Bacillota</taxon>
        <taxon>Clostridia</taxon>
        <taxon>Eubacteriales</taxon>
        <taxon>Clostridiaceae</taxon>
        <taxon>Clostridium</taxon>
    </lineage>
</organism>
<dbReference type="AlphaFoldDB" id="A0AAW9IXG3"/>